<dbReference type="InterPro" id="IPR011990">
    <property type="entry name" value="TPR-like_helical_dom_sf"/>
</dbReference>
<dbReference type="RefSeq" id="XP_064682975.1">
    <property type="nucleotide sequence ID" value="XM_064830473.1"/>
</dbReference>
<dbReference type="PROSITE" id="PS51375">
    <property type="entry name" value="PPR"/>
    <property type="match status" value="6"/>
</dbReference>
<reference evidence="3 4" key="1">
    <citation type="submission" date="2022-11" db="EMBL/GenBank/DDBJ databases">
        <title>Mucor velutinosus strain NIH1002 WGS.</title>
        <authorList>
            <person name="Subramanian P."/>
            <person name="Mullikin J.C."/>
            <person name="Segre J.A."/>
            <person name="Zelazny A.M."/>
        </authorList>
    </citation>
    <scope>NUCLEOTIDE SEQUENCE [LARGE SCALE GENOMIC DNA]</scope>
    <source>
        <strain evidence="3 4">NIH1002</strain>
    </source>
</reference>
<keyword evidence="4" id="KW-1185">Reference proteome</keyword>
<feature type="repeat" description="PPR" evidence="2">
    <location>
        <begin position="360"/>
        <end position="390"/>
    </location>
</feature>
<dbReference type="Pfam" id="PF13041">
    <property type="entry name" value="PPR_2"/>
    <property type="match status" value="1"/>
</dbReference>
<dbReference type="PANTHER" id="PTHR46128">
    <property type="entry name" value="MITOCHONDRIAL GROUP I INTRON SPLICING FACTOR CCM1"/>
    <property type="match status" value="1"/>
</dbReference>
<feature type="repeat" description="PPR" evidence="2">
    <location>
        <begin position="323"/>
        <end position="354"/>
    </location>
</feature>
<evidence type="ECO:0000256" key="2">
    <source>
        <dbReference type="PROSITE-ProRule" id="PRU00708"/>
    </source>
</evidence>
<dbReference type="GeneID" id="89954965"/>
<dbReference type="EMBL" id="JASEJX010000014">
    <property type="protein sequence ID" value="KAK4516309.1"/>
    <property type="molecule type" value="Genomic_DNA"/>
</dbReference>
<feature type="repeat" description="PPR" evidence="2">
    <location>
        <begin position="183"/>
        <end position="217"/>
    </location>
</feature>
<comment type="caution">
    <text evidence="3">The sequence shown here is derived from an EMBL/GenBank/DDBJ whole genome shotgun (WGS) entry which is preliminary data.</text>
</comment>
<organism evidence="3 4">
    <name type="scientific">Mucor velutinosus</name>
    <dbReference type="NCBI Taxonomy" id="708070"/>
    <lineage>
        <taxon>Eukaryota</taxon>
        <taxon>Fungi</taxon>
        <taxon>Fungi incertae sedis</taxon>
        <taxon>Mucoromycota</taxon>
        <taxon>Mucoromycotina</taxon>
        <taxon>Mucoromycetes</taxon>
        <taxon>Mucorales</taxon>
        <taxon>Mucorineae</taxon>
        <taxon>Mucoraceae</taxon>
        <taxon>Mucor</taxon>
    </lineage>
</organism>
<feature type="repeat" description="PPR" evidence="2">
    <location>
        <begin position="218"/>
        <end position="252"/>
    </location>
</feature>
<dbReference type="InterPro" id="IPR002885">
    <property type="entry name" value="PPR_rpt"/>
</dbReference>
<evidence type="ECO:0000313" key="4">
    <source>
        <dbReference type="Proteomes" id="UP001304243"/>
    </source>
</evidence>
<sequence>MLSRAHLLRRSQMLNRQSPLLNILTRTFASRGLQEERTKQVIEEIKKLEYQLESKSKQKYASFERVNEEDIASVYKELAAPIPVKPKISSDYLEKLRIKFLDTRQQQQQIGGDQQAALLAQLPSDASAETSKDAPTTTTTAETVQSLTVQDFEQLIYANALAKRPVEAEKAFDLMTSYNITPSLRSVNHLMDAYASAKDVEKTVATFKKLDELGMKPDIYTYGTLVKAFVTNKRLDDAFVIFEKMKDASIIPSQPIFSNLISGCLKANRVEKAWEVFDAMRLSYHQPDEVSFTLMLHACAKRGEVERALNLFEDMAGYQLYPTDVTFNVLINACAKRPDYYDEAFSLLDQMQTSYGFQPDKITYNTLLTACARKKDLKQARLILQSMWQDVEKNGSESLLKPDSTTYTNLFWCYASYHPTAVPQDQHQPKSTTASITALSTERHLLPVNVPSKRSLVVKEAEWLFKQIEQDVEMTPALLTSYLTLHISQKQTSKCVDIYTKLFDQHSVEKNAFTYQQMLQLCYNTKDKTLAWKVWEDYQDFLESRAKQFDEAHASSEIERKAIEAEKNALAIKEGWKDYQQQHMAVLMANTLARSNDTENALSLLTSELRRSSSLHAPRLREMMPVYNKCIQLEDEQTKKELVRICIQDLKRPGNSKYRRVNRTD</sequence>
<dbReference type="InterPro" id="IPR050872">
    <property type="entry name" value="PPR_P_subfamily"/>
</dbReference>
<gene>
    <name evidence="3" type="ORF">ATC70_011279</name>
</gene>
<feature type="repeat" description="PPR" evidence="2">
    <location>
        <begin position="288"/>
        <end position="322"/>
    </location>
</feature>
<evidence type="ECO:0000256" key="1">
    <source>
        <dbReference type="ARBA" id="ARBA00007626"/>
    </source>
</evidence>
<proteinExistence type="inferred from homology"/>
<protein>
    <submittedName>
        <fullName evidence="3">Uncharacterized protein</fullName>
    </submittedName>
</protein>
<name>A0AAN7DGV3_9FUNG</name>
<feature type="repeat" description="PPR" evidence="2">
    <location>
        <begin position="253"/>
        <end position="287"/>
    </location>
</feature>
<dbReference type="Gene3D" id="1.25.40.10">
    <property type="entry name" value="Tetratricopeptide repeat domain"/>
    <property type="match status" value="2"/>
</dbReference>
<dbReference type="Proteomes" id="UP001304243">
    <property type="component" value="Unassembled WGS sequence"/>
</dbReference>
<comment type="similarity">
    <text evidence="1">Belongs to the PPR family. P subfamily.</text>
</comment>
<dbReference type="AlphaFoldDB" id="A0AAN7DGV3"/>
<evidence type="ECO:0000313" key="3">
    <source>
        <dbReference type="EMBL" id="KAK4516309.1"/>
    </source>
</evidence>
<dbReference type="PANTHER" id="PTHR46128:SF154">
    <property type="entry name" value="PENTACOTRIPEPTIDE-REPEAT REGION OF PRORP DOMAIN-CONTAINING PROTEIN"/>
    <property type="match status" value="1"/>
</dbReference>
<dbReference type="Pfam" id="PF13812">
    <property type="entry name" value="PPR_3"/>
    <property type="match status" value="2"/>
</dbReference>
<dbReference type="NCBIfam" id="TIGR00756">
    <property type="entry name" value="PPR"/>
    <property type="match status" value="6"/>
</dbReference>
<accession>A0AAN7DGV3</accession>